<organism evidence="1 2">
    <name type="scientific">Cylindrospermum stagnale PCC 7417</name>
    <dbReference type="NCBI Taxonomy" id="56107"/>
    <lineage>
        <taxon>Bacteria</taxon>
        <taxon>Bacillati</taxon>
        <taxon>Cyanobacteriota</taxon>
        <taxon>Cyanophyceae</taxon>
        <taxon>Nostocales</taxon>
        <taxon>Nostocaceae</taxon>
        <taxon>Cylindrospermum</taxon>
    </lineage>
</organism>
<dbReference type="EMBL" id="CP003642">
    <property type="protein sequence ID" value="AFZ26094.1"/>
    <property type="molecule type" value="Genomic_DNA"/>
</dbReference>
<accession>K9X208</accession>
<dbReference type="HOGENOM" id="CLU_2522017_0_0_3"/>
<proteinExistence type="predicted"/>
<dbReference type="Proteomes" id="UP000010475">
    <property type="component" value="Chromosome"/>
</dbReference>
<name>K9X208_9NOST</name>
<dbReference type="AlphaFoldDB" id="K9X208"/>
<evidence type="ECO:0000313" key="2">
    <source>
        <dbReference type="Proteomes" id="UP000010475"/>
    </source>
</evidence>
<evidence type="ECO:0000313" key="1">
    <source>
        <dbReference type="EMBL" id="AFZ26094.1"/>
    </source>
</evidence>
<sequence>MSILHGSYKESLKYCNLLEEIRLVDIGRINQKYPAWVELFPIPSQKPNLILCVNYSFYLGNPTNSPAPVITSPIAKAGISCDCQ</sequence>
<gene>
    <name evidence="1" type="ORF">Cylst_3983</name>
</gene>
<reference evidence="1 2" key="1">
    <citation type="submission" date="2012-06" db="EMBL/GenBank/DDBJ databases">
        <title>Finished chromosome of genome of Cylindrospermum stagnale PCC 7417.</title>
        <authorList>
            <consortium name="US DOE Joint Genome Institute"/>
            <person name="Gugger M."/>
            <person name="Coursin T."/>
            <person name="Rippka R."/>
            <person name="Tandeau De Marsac N."/>
            <person name="Huntemann M."/>
            <person name="Wei C.-L."/>
            <person name="Han J."/>
            <person name="Detter J.C."/>
            <person name="Han C."/>
            <person name="Tapia R."/>
            <person name="Chen A."/>
            <person name="Kyrpides N."/>
            <person name="Mavromatis K."/>
            <person name="Markowitz V."/>
            <person name="Szeto E."/>
            <person name="Ivanova N."/>
            <person name="Pagani I."/>
            <person name="Pati A."/>
            <person name="Goodwin L."/>
            <person name="Nordberg H.P."/>
            <person name="Cantor M.N."/>
            <person name="Hua S.X."/>
            <person name="Woyke T."/>
            <person name="Kerfeld C.A."/>
        </authorList>
    </citation>
    <scope>NUCLEOTIDE SEQUENCE [LARGE SCALE GENOMIC DNA]</scope>
    <source>
        <strain evidence="1 2">PCC 7417</strain>
    </source>
</reference>
<protein>
    <submittedName>
        <fullName evidence="1">Uncharacterized protein</fullName>
    </submittedName>
</protein>
<keyword evidence="2" id="KW-1185">Reference proteome</keyword>
<dbReference type="KEGG" id="csg:Cylst_3983"/>